<sequence length="119" mass="13184">MPFTSDDVPPGPYFHGTRRSLAVGTALRPDTVNPSDGDDRRMVWATTDPKAALEWARLRYPLSGDTLFVYEVDLVDPEVDTNHHRDWETGPFVSVMAPAGTVTSLVLSDRQRPDGDASR</sequence>
<dbReference type="Proteomes" id="UP001499979">
    <property type="component" value="Unassembled WGS sequence"/>
</dbReference>
<reference evidence="1 2" key="1">
    <citation type="journal article" date="2019" name="Int. J. Syst. Evol. Microbiol.">
        <title>The Global Catalogue of Microorganisms (GCM) 10K type strain sequencing project: providing services to taxonomists for standard genome sequencing and annotation.</title>
        <authorList>
            <consortium name="The Broad Institute Genomics Platform"/>
            <consortium name="The Broad Institute Genome Sequencing Center for Infectious Disease"/>
            <person name="Wu L."/>
            <person name="Ma J."/>
        </authorList>
    </citation>
    <scope>NUCLEOTIDE SEQUENCE [LARGE SCALE GENOMIC DNA]</scope>
    <source>
        <strain evidence="1 2">JCM 11813</strain>
    </source>
</reference>
<dbReference type="RefSeq" id="WP_343908558.1">
    <property type="nucleotide sequence ID" value="NZ_BAAAJE010000016.1"/>
</dbReference>
<evidence type="ECO:0000313" key="1">
    <source>
        <dbReference type="EMBL" id="GAA1150736.1"/>
    </source>
</evidence>
<comment type="caution">
    <text evidence="1">The sequence shown here is derived from an EMBL/GenBank/DDBJ whole genome shotgun (WGS) entry which is preliminary data.</text>
</comment>
<proteinExistence type="predicted"/>
<keyword evidence="2" id="KW-1185">Reference proteome</keyword>
<protein>
    <recommendedName>
        <fullName evidence="3">DUF952 domain-containing protein</fullName>
    </recommendedName>
</protein>
<name>A0ABN1UJ39_9ACTN</name>
<accession>A0ABN1UJ39</accession>
<organism evidence="1 2">
    <name type="scientific">Nocardioides aquiterrae</name>
    <dbReference type="NCBI Taxonomy" id="203799"/>
    <lineage>
        <taxon>Bacteria</taxon>
        <taxon>Bacillati</taxon>
        <taxon>Actinomycetota</taxon>
        <taxon>Actinomycetes</taxon>
        <taxon>Propionibacteriales</taxon>
        <taxon>Nocardioidaceae</taxon>
        <taxon>Nocardioides</taxon>
    </lineage>
</organism>
<gene>
    <name evidence="1" type="ORF">GCM10009606_31680</name>
</gene>
<evidence type="ECO:0000313" key="2">
    <source>
        <dbReference type="Proteomes" id="UP001499979"/>
    </source>
</evidence>
<evidence type="ECO:0008006" key="3">
    <source>
        <dbReference type="Google" id="ProtNLM"/>
    </source>
</evidence>
<dbReference type="EMBL" id="BAAAJE010000016">
    <property type="protein sequence ID" value="GAA1150736.1"/>
    <property type="molecule type" value="Genomic_DNA"/>
</dbReference>